<gene>
    <name evidence="1" type="ORF">KT99_07453</name>
</gene>
<dbReference type="Proteomes" id="UP000005839">
    <property type="component" value="Unassembled WGS sequence"/>
</dbReference>
<dbReference type="EMBL" id="ABIC01000023">
    <property type="protein sequence ID" value="EDQ00244.1"/>
    <property type="molecule type" value="Genomic_DNA"/>
</dbReference>
<accession>A9DCM8</accession>
<name>A9DCM8_9GAMM</name>
<keyword evidence="2" id="KW-1185">Reference proteome</keyword>
<organism evidence="1 2">
    <name type="scientific">Shewanella benthica KT99</name>
    <dbReference type="NCBI Taxonomy" id="314608"/>
    <lineage>
        <taxon>Bacteria</taxon>
        <taxon>Pseudomonadati</taxon>
        <taxon>Pseudomonadota</taxon>
        <taxon>Gammaproteobacteria</taxon>
        <taxon>Alteromonadales</taxon>
        <taxon>Shewanellaceae</taxon>
        <taxon>Shewanella</taxon>
    </lineage>
</organism>
<comment type="caution">
    <text evidence="1">The sequence shown here is derived from an EMBL/GenBank/DDBJ whole genome shotgun (WGS) entry which is preliminary data.</text>
</comment>
<evidence type="ECO:0000313" key="1">
    <source>
        <dbReference type="EMBL" id="EDQ00244.1"/>
    </source>
</evidence>
<dbReference type="AlphaFoldDB" id="A9DCM8"/>
<protein>
    <submittedName>
        <fullName evidence="1">Uncharacterized protein</fullName>
    </submittedName>
</protein>
<sequence length="35" mass="4024">MTQGQRVTFKSAGKLYDLRSVFQAQRQVECMDMLG</sequence>
<evidence type="ECO:0000313" key="2">
    <source>
        <dbReference type="Proteomes" id="UP000005839"/>
    </source>
</evidence>
<reference evidence="1 2" key="1">
    <citation type="submission" date="2007-10" db="EMBL/GenBank/DDBJ databases">
        <authorList>
            <person name="Yayanos A."/>
            <person name="Ferriera S."/>
            <person name="Johnson J."/>
            <person name="Kravitz S."/>
            <person name="Halpern A."/>
            <person name="Remington K."/>
            <person name="Beeson K."/>
            <person name="Tran B."/>
            <person name="Rogers Y.-H."/>
            <person name="Friedman R."/>
            <person name="Venter J.C."/>
        </authorList>
    </citation>
    <scope>NUCLEOTIDE SEQUENCE [LARGE SCALE GENOMIC DNA]</scope>
    <source>
        <strain evidence="1 2">KT99</strain>
    </source>
</reference>
<proteinExistence type="predicted"/>